<dbReference type="WBParaSite" id="MCU_009590-RA">
    <property type="protein sequence ID" value="MCU_009590-RA"/>
    <property type="gene ID" value="MCU_009590"/>
</dbReference>
<evidence type="ECO:0000256" key="1">
    <source>
        <dbReference type="SAM" id="MobiDB-lite"/>
    </source>
</evidence>
<feature type="region of interest" description="Disordered" evidence="1">
    <location>
        <begin position="263"/>
        <end position="340"/>
    </location>
</feature>
<name>A0A5K3FQ37_MESCO</name>
<feature type="compositionally biased region" description="Low complexity" evidence="1">
    <location>
        <begin position="199"/>
        <end position="217"/>
    </location>
</feature>
<feature type="compositionally biased region" description="Basic residues" evidence="1">
    <location>
        <begin position="186"/>
        <end position="198"/>
    </location>
</feature>
<dbReference type="AlphaFoldDB" id="A0A5K3FQ37"/>
<sequence>MDSTLHLTTNATHTPPRQQSTSNMSELVDFMGDLDYLKFQKFKKTTGYDKKMVKDVSKARRAKTGKQAFVAKSAGGHMTIRSLGKKPPPVSTIEYSKIKRLKRGSSTDRVVSLAYPGPNEKTPVAIYTMRFSSEEAYKNFTRSMEGRSSTPDLARSSPNYSEPPPHSTTSRDPGLESQHQQQEKPKQKKSKKKSRHHSLTSSSSSSSSNRASSTGSGRRSRAVVAFISTDCLRPKSRPPDRSLSPIITINTPIETSYVVATSRIRKSPSTTSRYRGSSARPASRCPDQKFTIIKPTVRTHRRRSVSSSSASSTQSYSTLTESSYSSSSSSGRSSYSSSRSSLDSFTELRSRVTLEERSSPVKFRRVPVRNHNIVNLSSSSSSSSDEASSGEVLHGGRTFVISRCSGDRGSRARCRPVAGVTVTKDTPSFVFRAENL</sequence>
<evidence type="ECO:0000313" key="3">
    <source>
        <dbReference type="WBParaSite" id="MCU_009590-RA"/>
    </source>
</evidence>
<feature type="region of interest" description="Disordered" evidence="1">
    <location>
        <begin position="1"/>
        <end position="22"/>
    </location>
</feature>
<reference evidence="3" key="1">
    <citation type="submission" date="2019-11" db="UniProtKB">
        <authorList>
            <consortium name="WormBaseParasite"/>
        </authorList>
    </citation>
    <scope>IDENTIFICATION</scope>
</reference>
<feature type="region of interest" description="Disordered" evidence="1">
    <location>
        <begin position="141"/>
        <end position="220"/>
    </location>
</feature>
<dbReference type="InterPro" id="IPR043792">
    <property type="entry name" value="DUF5734"/>
</dbReference>
<dbReference type="Pfam" id="PF19005">
    <property type="entry name" value="DUF5734"/>
    <property type="match status" value="1"/>
</dbReference>
<accession>A0A5K3FQ37</accession>
<protein>
    <submittedName>
        <fullName evidence="3">DUF5734 domain-containing protein</fullName>
    </submittedName>
</protein>
<feature type="compositionally biased region" description="Low complexity" evidence="1">
    <location>
        <begin position="305"/>
        <end position="340"/>
    </location>
</feature>
<feature type="domain" description="DUF5734" evidence="2">
    <location>
        <begin position="54"/>
        <end position="145"/>
    </location>
</feature>
<feature type="compositionally biased region" description="Polar residues" evidence="1">
    <location>
        <begin position="141"/>
        <end position="160"/>
    </location>
</feature>
<evidence type="ECO:0000259" key="2">
    <source>
        <dbReference type="Pfam" id="PF19005"/>
    </source>
</evidence>
<proteinExistence type="predicted"/>
<organism evidence="3">
    <name type="scientific">Mesocestoides corti</name>
    <name type="common">Flatworm</name>
    <dbReference type="NCBI Taxonomy" id="53468"/>
    <lineage>
        <taxon>Eukaryota</taxon>
        <taxon>Metazoa</taxon>
        <taxon>Spiralia</taxon>
        <taxon>Lophotrochozoa</taxon>
        <taxon>Platyhelminthes</taxon>
        <taxon>Cestoda</taxon>
        <taxon>Eucestoda</taxon>
        <taxon>Cyclophyllidea</taxon>
        <taxon>Mesocestoididae</taxon>
        <taxon>Mesocestoides</taxon>
    </lineage>
</organism>